<dbReference type="Proteomes" id="UP000050381">
    <property type="component" value="Unassembled WGS sequence"/>
</dbReference>
<feature type="domain" description="ABC transporter" evidence="9">
    <location>
        <begin position="15"/>
        <end position="251"/>
    </location>
</feature>
<gene>
    <name evidence="10" type="ORF">ALO79_02206</name>
</gene>
<evidence type="ECO:0000256" key="5">
    <source>
        <dbReference type="ARBA" id="ARBA00022741"/>
    </source>
</evidence>
<keyword evidence="8" id="KW-0472">Membrane</keyword>
<dbReference type="Pfam" id="PF00005">
    <property type="entry name" value="ABC_tran"/>
    <property type="match status" value="2"/>
</dbReference>
<evidence type="ECO:0000256" key="3">
    <source>
        <dbReference type="ARBA" id="ARBA00022597"/>
    </source>
</evidence>
<dbReference type="GO" id="GO:0005524">
    <property type="term" value="F:ATP binding"/>
    <property type="evidence" value="ECO:0007669"/>
    <property type="project" value="UniProtKB-KW"/>
</dbReference>
<evidence type="ECO:0000313" key="10">
    <source>
        <dbReference type="EMBL" id="KPW91275.1"/>
    </source>
</evidence>
<evidence type="ECO:0000259" key="9">
    <source>
        <dbReference type="PROSITE" id="PS50893"/>
    </source>
</evidence>
<keyword evidence="1" id="KW-0813">Transport</keyword>
<organism evidence="10 11">
    <name type="scientific">Pseudomonas syringae pv. castaneae</name>
    <dbReference type="NCBI Taxonomy" id="264450"/>
    <lineage>
        <taxon>Bacteria</taxon>
        <taxon>Pseudomonadati</taxon>
        <taxon>Pseudomonadota</taxon>
        <taxon>Gammaproteobacteria</taxon>
        <taxon>Pseudomonadales</taxon>
        <taxon>Pseudomonadaceae</taxon>
        <taxon>Pseudomonas</taxon>
        <taxon>Pseudomonas syringae</taxon>
    </lineage>
</organism>
<keyword evidence="7" id="KW-1278">Translocase</keyword>
<evidence type="ECO:0000313" key="11">
    <source>
        <dbReference type="Proteomes" id="UP000050381"/>
    </source>
</evidence>
<feature type="domain" description="ABC transporter" evidence="9">
    <location>
        <begin position="247"/>
        <end position="499"/>
    </location>
</feature>
<keyword evidence="5" id="KW-0547">Nucleotide-binding</keyword>
<dbReference type="CDD" id="cd03215">
    <property type="entry name" value="ABC_Carb_Monos_II"/>
    <property type="match status" value="1"/>
</dbReference>
<evidence type="ECO:0000256" key="2">
    <source>
        <dbReference type="ARBA" id="ARBA00022475"/>
    </source>
</evidence>
<dbReference type="PATRIC" id="fig|264450.4.peg.2650"/>
<keyword evidence="3" id="KW-0762">Sugar transport</keyword>
<dbReference type="SMART" id="SM00382">
    <property type="entry name" value="AAA"/>
    <property type="match status" value="2"/>
</dbReference>
<dbReference type="CDD" id="cd03216">
    <property type="entry name" value="ABC_Carb_Monos_I"/>
    <property type="match status" value="1"/>
</dbReference>
<evidence type="ECO:0000256" key="8">
    <source>
        <dbReference type="ARBA" id="ARBA00023136"/>
    </source>
</evidence>
<accession>A0A0P9N202</accession>
<evidence type="ECO:0000256" key="6">
    <source>
        <dbReference type="ARBA" id="ARBA00022840"/>
    </source>
</evidence>
<evidence type="ECO:0000256" key="7">
    <source>
        <dbReference type="ARBA" id="ARBA00022967"/>
    </source>
</evidence>
<dbReference type="PROSITE" id="PS50893">
    <property type="entry name" value="ABC_TRANSPORTER_2"/>
    <property type="match status" value="2"/>
</dbReference>
<protein>
    <submittedName>
        <fullName evidence="10">Ribose ABC transport system, ATP-binding protein</fullName>
    </submittedName>
</protein>
<evidence type="ECO:0000256" key="1">
    <source>
        <dbReference type="ARBA" id="ARBA00022448"/>
    </source>
</evidence>
<evidence type="ECO:0000256" key="4">
    <source>
        <dbReference type="ARBA" id="ARBA00022737"/>
    </source>
</evidence>
<dbReference type="InterPro" id="IPR003593">
    <property type="entry name" value="AAA+_ATPase"/>
</dbReference>
<dbReference type="InterPro" id="IPR050107">
    <property type="entry name" value="ABC_carbohydrate_import_ATPase"/>
</dbReference>
<dbReference type="AlphaFoldDB" id="A0A0P9N202"/>
<dbReference type="GO" id="GO:0016887">
    <property type="term" value="F:ATP hydrolysis activity"/>
    <property type="evidence" value="ECO:0007669"/>
    <property type="project" value="InterPro"/>
</dbReference>
<comment type="caution">
    <text evidence="10">The sequence shown here is derived from an EMBL/GenBank/DDBJ whole genome shotgun (WGS) entry which is preliminary data.</text>
</comment>
<dbReference type="Gene3D" id="3.40.50.300">
    <property type="entry name" value="P-loop containing nucleotide triphosphate hydrolases"/>
    <property type="match status" value="2"/>
</dbReference>
<dbReference type="InterPro" id="IPR027417">
    <property type="entry name" value="P-loop_NTPase"/>
</dbReference>
<dbReference type="InterPro" id="IPR003439">
    <property type="entry name" value="ABC_transporter-like_ATP-bd"/>
</dbReference>
<dbReference type="PROSITE" id="PS00211">
    <property type="entry name" value="ABC_TRANSPORTER_1"/>
    <property type="match status" value="1"/>
</dbReference>
<dbReference type="SUPFAM" id="SSF52540">
    <property type="entry name" value="P-loop containing nucleoside triphosphate hydrolases"/>
    <property type="match status" value="2"/>
</dbReference>
<keyword evidence="4" id="KW-0677">Repeat</keyword>
<name>A0A0P9N202_PSESX</name>
<dbReference type="EMBL" id="LJQD01000457">
    <property type="protein sequence ID" value="KPW91275.1"/>
    <property type="molecule type" value="Genomic_DNA"/>
</dbReference>
<reference evidence="10 11" key="1">
    <citation type="submission" date="2015-09" db="EMBL/GenBank/DDBJ databases">
        <title>Genome announcement of multiple Pseudomonas syringae strains.</title>
        <authorList>
            <person name="Thakur S."/>
            <person name="Wang P.W."/>
            <person name="Gong Y."/>
            <person name="Weir B.S."/>
            <person name="Guttman D.S."/>
        </authorList>
    </citation>
    <scope>NUCLEOTIDE SEQUENCE [LARGE SCALE GENOMIC DNA]</scope>
    <source>
        <strain evidence="10 11">ICMP9419</strain>
    </source>
</reference>
<dbReference type="PANTHER" id="PTHR43790">
    <property type="entry name" value="CARBOHYDRATE TRANSPORT ATP-BINDING PROTEIN MG119-RELATED"/>
    <property type="match status" value="1"/>
</dbReference>
<dbReference type="PANTHER" id="PTHR43790:SF3">
    <property type="entry name" value="D-ALLOSE IMPORT ATP-BINDING PROTEIN ALSA-RELATED"/>
    <property type="match status" value="1"/>
</dbReference>
<sequence>MRAAIADVTRATAALHLQGISKRFGATQALDGVNLRVEAGTIHGLVGENGAGKSTLIKVLAGIHRADAGSLSIHGQQFDSFTPRQIEAAGVHFIHQERLLPGSFSVGEALFFGQEIKRGLFVDRRAQEREAARLLDDYFAMRLPSGALVRDLDSAQRQILQITRALLAKPQVLVFDEPSVSLVKQEVDRLLAIVRRLRDDGLTIVYISHYLQEIESLCDQVTVLRNGRDVAVVDPALVSTAQIARLMVNRDVGEQYFRAQTQPGPPVLQLNGLGAGRFYNGVDLSVRSGEVVGLTGLVGLKSLFGLLKPDRGGLLLNGQPLQLKSPRDAVRNGIALVPEERRTHGVAPALSVLENITLASLGRFSRWGLLDGAAQSRESQRLIGELAIKTSDHDAAVQLLSGGNQQKVALAKWLSRHSTLYLLDEPSVGVDIGAKVEIYRLIARLAEGGAAVLVLSSDLPELIGITQRIVVLHRGRIAGEFDSSSTGSDQLLACATGASESRHDGKKYSPGDPPCPRLKHQSFRSAIPRNAGWCGWHSAVRCWYFWRYCWALRSARPTFSASVTSATCSPSQPCWAYWRWA</sequence>
<dbReference type="InterPro" id="IPR017871">
    <property type="entry name" value="ABC_transporter-like_CS"/>
</dbReference>
<keyword evidence="6 10" id="KW-0067">ATP-binding</keyword>
<keyword evidence="2" id="KW-1003">Cell membrane</keyword>
<proteinExistence type="predicted"/>